<feature type="transmembrane region" description="Helical" evidence="1">
    <location>
        <begin position="47"/>
        <end position="67"/>
    </location>
</feature>
<comment type="caution">
    <text evidence="2">The sequence shown here is derived from an EMBL/GenBank/DDBJ whole genome shotgun (WGS) entry which is preliminary data.</text>
</comment>
<keyword evidence="1" id="KW-0812">Transmembrane</keyword>
<name>A0A368XYZ0_9BACI</name>
<keyword evidence="1" id="KW-0472">Membrane</keyword>
<protein>
    <submittedName>
        <fullName evidence="2">Uncharacterized protein</fullName>
    </submittedName>
</protein>
<keyword evidence="3" id="KW-1185">Reference proteome</keyword>
<reference evidence="2 3" key="1">
    <citation type="submission" date="2018-07" db="EMBL/GenBank/DDBJ databases">
        <title>Genomic Encyclopedia of Type Strains, Phase IV (KMG-IV): sequencing the most valuable type-strain genomes for metagenomic binning, comparative biology and taxonomic classification.</title>
        <authorList>
            <person name="Goeker M."/>
        </authorList>
    </citation>
    <scope>NUCLEOTIDE SEQUENCE [LARGE SCALE GENOMIC DNA]</scope>
    <source>
        <strain evidence="2 3">DSM 27696</strain>
    </source>
</reference>
<proteinExistence type="predicted"/>
<dbReference type="RefSeq" id="WP_114352299.1">
    <property type="nucleotide sequence ID" value="NZ_QPJJ01000004.1"/>
</dbReference>
<dbReference type="OrthoDB" id="2938052at2"/>
<evidence type="ECO:0000256" key="1">
    <source>
        <dbReference type="SAM" id="Phobius"/>
    </source>
</evidence>
<sequence>MFFKANPKADKTSVNIAFYSTFIFWSGFLLLNSILDPFNKSIPIDSLTLLLSGLAVFFLSEIVARFFRKRKGRTPN</sequence>
<organism evidence="2 3">
    <name type="scientific">Saliterribacillus persicus</name>
    <dbReference type="NCBI Taxonomy" id="930114"/>
    <lineage>
        <taxon>Bacteria</taxon>
        <taxon>Bacillati</taxon>
        <taxon>Bacillota</taxon>
        <taxon>Bacilli</taxon>
        <taxon>Bacillales</taxon>
        <taxon>Bacillaceae</taxon>
        <taxon>Saliterribacillus</taxon>
    </lineage>
</organism>
<feature type="transmembrane region" description="Helical" evidence="1">
    <location>
        <begin position="12"/>
        <end position="35"/>
    </location>
</feature>
<dbReference type="Proteomes" id="UP000252585">
    <property type="component" value="Unassembled WGS sequence"/>
</dbReference>
<gene>
    <name evidence="2" type="ORF">DFR57_104201</name>
</gene>
<keyword evidence="1" id="KW-1133">Transmembrane helix</keyword>
<evidence type="ECO:0000313" key="2">
    <source>
        <dbReference type="EMBL" id="RCW73203.1"/>
    </source>
</evidence>
<dbReference type="AlphaFoldDB" id="A0A368XYZ0"/>
<dbReference type="EMBL" id="QPJJ01000004">
    <property type="protein sequence ID" value="RCW73203.1"/>
    <property type="molecule type" value="Genomic_DNA"/>
</dbReference>
<accession>A0A368XYZ0</accession>
<evidence type="ECO:0000313" key="3">
    <source>
        <dbReference type="Proteomes" id="UP000252585"/>
    </source>
</evidence>